<feature type="compositionally biased region" description="Basic and acidic residues" evidence="1">
    <location>
        <begin position="94"/>
        <end position="106"/>
    </location>
</feature>
<evidence type="ECO:0000313" key="2">
    <source>
        <dbReference type="EMBL" id="KAA8564527.1"/>
    </source>
</evidence>
<dbReference type="Proteomes" id="UP000322873">
    <property type="component" value="Unassembled WGS sequence"/>
</dbReference>
<dbReference type="AlphaFoldDB" id="A0A5M9J6W8"/>
<evidence type="ECO:0000313" key="3">
    <source>
        <dbReference type="Proteomes" id="UP000322873"/>
    </source>
</evidence>
<accession>A0A5M9J6W8</accession>
<gene>
    <name evidence="2" type="ORF">EYC84_011450</name>
</gene>
<dbReference type="VEuPathDB" id="FungiDB:MFRU_013g01090"/>
<protein>
    <submittedName>
        <fullName evidence="2">Uncharacterized protein</fullName>
    </submittedName>
</protein>
<name>A0A5M9J6W8_MONFR</name>
<dbReference type="EMBL" id="VICG01000015">
    <property type="protein sequence ID" value="KAA8564527.1"/>
    <property type="molecule type" value="Genomic_DNA"/>
</dbReference>
<proteinExistence type="predicted"/>
<keyword evidence="3" id="KW-1185">Reference proteome</keyword>
<evidence type="ECO:0000256" key="1">
    <source>
        <dbReference type="SAM" id="MobiDB-lite"/>
    </source>
</evidence>
<comment type="caution">
    <text evidence="2">The sequence shown here is derived from an EMBL/GenBank/DDBJ whole genome shotgun (WGS) entry which is preliminary data.</text>
</comment>
<feature type="region of interest" description="Disordered" evidence="1">
    <location>
        <begin position="1"/>
        <end position="29"/>
    </location>
</feature>
<feature type="compositionally biased region" description="Polar residues" evidence="1">
    <location>
        <begin position="12"/>
        <end position="28"/>
    </location>
</feature>
<sequence length="144" mass="16331">MSPRREPATVPLQRSNTASAGDSHSGQLVESFVDPAAPRNPYRDTKMEMILNQNQYSEADYLDMSERVIDGLLNEKPADRDARLTKMNTLQQDWKGRDKRMARDLSDLFGPKRTRIPQPTSTQPPKNPEPSSSLTNTIRERFSA</sequence>
<feature type="compositionally biased region" description="Polar residues" evidence="1">
    <location>
        <begin position="117"/>
        <end position="137"/>
    </location>
</feature>
<organism evidence="2 3">
    <name type="scientific">Monilinia fructicola</name>
    <name type="common">Brown rot fungus</name>
    <name type="synonym">Ciboria fructicola</name>
    <dbReference type="NCBI Taxonomy" id="38448"/>
    <lineage>
        <taxon>Eukaryota</taxon>
        <taxon>Fungi</taxon>
        <taxon>Dikarya</taxon>
        <taxon>Ascomycota</taxon>
        <taxon>Pezizomycotina</taxon>
        <taxon>Leotiomycetes</taxon>
        <taxon>Helotiales</taxon>
        <taxon>Sclerotiniaceae</taxon>
        <taxon>Monilinia</taxon>
    </lineage>
</organism>
<feature type="region of interest" description="Disordered" evidence="1">
    <location>
        <begin position="93"/>
        <end position="144"/>
    </location>
</feature>
<reference evidence="2 3" key="1">
    <citation type="submission" date="2019-06" db="EMBL/GenBank/DDBJ databases">
        <title>Genome Sequence of the Brown Rot Fungal Pathogen Monilinia fructicola.</title>
        <authorList>
            <person name="De Miccolis Angelini R.M."/>
            <person name="Landi L."/>
            <person name="Abate D."/>
            <person name="Pollastro S."/>
            <person name="Romanazzi G."/>
            <person name="Faretra F."/>
        </authorList>
    </citation>
    <scope>NUCLEOTIDE SEQUENCE [LARGE SCALE GENOMIC DNA]</scope>
    <source>
        <strain evidence="2 3">Mfrc123</strain>
    </source>
</reference>